<gene>
    <name evidence="2" type="ORF">KQX54_016795</name>
</gene>
<feature type="compositionally biased region" description="Low complexity" evidence="1">
    <location>
        <begin position="56"/>
        <end position="71"/>
    </location>
</feature>
<evidence type="ECO:0000256" key="1">
    <source>
        <dbReference type="SAM" id="MobiDB-lite"/>
    </source>
</evidence>
<evidence type="ECO:0008006" key="4">
    <source>
        <dbReference type="Google" id="ProtNLM"/>
    </source>
</evidence>
<evidence type="ECO:0000313" key="3">
    <source>
        <dbReference type="Proteomes" id="UP000826195"/>
    </source>
</evidence>
<sequence length="246" mass="27225">MTRNTWSLLLNLRSYAVMEFEYTHGPQYLESVVEERSVGTNRKLDEFIQEDREVPSTSCSTNNTNTGNQTGKGHDKGVGADQDEGGKENKKKRLDQTSSIQQVENDTEPDPSAMPSHLEGIDKSGIVSNNQSLRQILLNLSQDMKLVKQIQLDMLRNQNQPAQQQNPPNGQVEIGHPGSKVFVNQQQWDTATAQNSYTTMGISLVQALFEKDVLLASNLRGGSSRTDKNAARRPGLNSVILEAIDG</sequence>
<feature type="region of interest" description="Disordered" evidence="1">
    <location>
        <begin position="46"/>
        <end position="123"/>
    </location>
</feature>
<proteinExistence type="predicted"/>
<comment type="caution">
    <text evidence="2">The sequence shown here is derived from an EMBL/GenBank/DDBJ whole genome shotgun (WGS) entry which is preliminary data.</text>
</comment>
<dbReference type="AlphaFoldDB" id="A0AAV7IRF2"/>
<reference evidence="2 3" key="1">
    <citation type="journal article" date="2021" name="J. Hered.">
        <title>A chromosome-level genome assembly of the parasitoid wasp, Cotesia glomerata (Hymenoptera: Braconidae).</title>
        <authorList>
            <person name="Pinto B.J."/>
            <person name="Weis J.J."/>
            <person name="Gamble T."/>
            <person name="Ode P.J."/>
            <person name="Paul R."/>
            <person name="Zaspel J.M."/>
        </authorList>
    </citation>
    <scope>NUCLEOTIDE SEQUENCE [LARGE SCALE GENOMIC DNA]</scope>
    <source>
        <strain evidence="2">CgM1</strain>
    </source>
</reference>
<dbReference type="EMBL" id="JAHXZJ010001119">
    <property type="protein sequence ID" value="KAH0555285.1"/>
    <property type="molecule type" value="Genomic_DNA"/>
</dbReference>
<dbReference type="Proteomes" id="UP000826195">
    <property type="component" value="Unassembled WGS sequence"/>
</dbReference>
<evidence type="ECO:0000313" key="2">
    <source>
        <dbReference type="EMBL" id="KAH0555285.1"/>
    </source>
</evidence>
<name>A0AAV7IRF2_COTGL</name>
<protein>
    <recommendedName>
        <fullName evidence="4">BEN domain-containing protein</fullName>
    </recommendedName>
</protein>
<dbReference type="Gene3D" id="1.10.10.2590">
    <property type="entry name" value="BEN domain"/>
    <property type="match status" value="1"/>
</dbReference>
<keyword evidence="3" id="KW-1185">Reference proteome</keyword>
<accession>A0AAV7IRF2</accession>
<organism evidence="2 3">
    <name type="scientific">Cotesia glomerata</name>
    <name type="common">Lepidopteran parasitic wasp</name>
    <name type="synonym">Apanteles glomeratus</name>
    <dbReference type="NCBI Taxonomy" id="32391"/>
    <lineage>
        <taxon>Eukaryota</taxon>
        <taxon>Metazoa</taxon>
        <taxon>Ecdysozoa</taxon>
        <taxon>Arthropoda</taxon>
        <taxon>Hexapoda</taxon>
        <taxon>Insecta</taxon>
        <taxon>Pterygota</taxon>
        <taxon>Neoptera</taxon>
        <taxon>Endopterygota</taxon>
        <taxon>Hymenoptera</taxon>
        <taxon>Apocrita</taxon>
        <taxon>Ichneumonoidea</taxon>
        <taxon>Braconidae</taxon>
        <taxon>Microgastrinae</taxon>
        <taxon>Cotesia</taxon>
    </lineage>
</organism>
<feature type="compositionally biased region" description="Basic and acidic residues" evidence="1">
    <location>
        <begin position="72"/>
        <end position="88"/>
    </location>
</feature>